<gene>
    <name evidence="4" type="ORF">LVIROSA_LOCUS35073</name>
</gene>
<organism evidence="4 5">
    <name type="scientific">Lactuca virosa</name>
    <dbReference type="NCBI Taxonomy" id="75947"/>
    <lineage>
        <taxon>Eukaryota</taxon>
        <taxon>Viridiplantae</taxon>
        <taxon>Streptophyta</taxon>
        <taxon>Embryophyta</taxon>
        <taxon>Tracheophyta</taxon>
        <taxon>Spermatophyta</taxon>
        <taxon>Magnoliopsida</taxon>
        <taxon>eudicotyledons</taxon>
        <taxon>Gunneridae</taxon>
        <taxon>Pentapetalae</taxon>
        <taxon>asterids</taxon>
        <taxon>campanulids</taxon>
        <taxon>Asterales</taxon>
        <taxon>Asteraceae</taxon>
        <taxon>Cichorioideae</taxon>
        <taxon>Cichorieae</taxon>
        <taxon>Lactucinae</taxon>
        <taxon>Lactuca</taxon>
    </lineage>
</organism>
<proteinExistence type="predicted"/>
<keyword evidence="2" id="KW-0342">GTP-binding</keyword>
<dbReference type="GO" id="GO:0003924">
    <property type="term" value="F:GTPase activity"/>
    <property type="evidence" value="ECO:0007669"/>
    <property type="project" value="InterPro"/>
</dbReference>
<dbReference type="EMBL" id="CAKMRJ010005634">
    <property type="protein sequence ID" value="CAH1449597.1"/>
    <property type="molecule type" value="Genomic_DNA"/>
</dbReference>
<name>A0AAU9PIT1_9ASTR</name>
<dbReference type="SMART" id="SM00053">
    <property type="entry name" value="DYNc"/>
    <property type="match status" value="1"/>
</dbReference>
<dbReference type="PROSITE" id="PS51718">
    <property type="entry name" value="G_DYNAMIN_2"/>
    <property type="match status" value="1"/>
</dbReference>
<dbReference type="InterPro" id="IPR022812">
    <property type="entry name" value="Dynamin"/>
</dbReference>
<dbReference type="CDD" id="cd08771">
    <property type="entry name" value="DLP_1"/>
    <property type="match status" value="1"/>
</dbReference>
<dbReference type="SUPFAM" id="SSF49599">
    <property type="entry name" value="TRAF domain-like"/>
    <property type="match status" value="1"/>
</dbReference>
<dbReference type="GO" id="GO:0008017">
    <property type="term" value="F:microtubule binding"/>
    <property type="evidence" value="ECO:0007669"/>
    <property type="project" value="TreeGrafter"/>
</dbReference>
<evidence type="ECO:0000256" key="1">
    <source>
        <dbReference type="ARBA" id="ARBA00022741"/>
    </source>
</evidence>
<evidence type="ECO:0000256" key="2">
    <source>
        <dbReference type="ARBA" id="ARBA00023134"/>
    </source>
</evidence>
<protein>
    <recommendedName>
        <fullName evidence="3">Dynamin-type G domain-containing protein</fullName>
    </recommendedName>
</protein>
<dbReference type="Pfam" id="PF00350">
    <property type="entry name" value="Dynamin_N"/>
    <property type="match status" value="1"/>
</dbReference>
<dbReference type="InterPro" id="IPR032466">
    <property type="entry name" value="Metal_Hydrolase"/>
</dbReference>
<reference evidence="4 5" key="1">
    <citation type="submission" date="2022-01" db="EMBL/GenBank/DDBJ databases">
        <authorList>
            <person name="Xiong W."/>
            <person name="Schranz E."/>
        </authorList>
    </citation>
    <scope>NUCLEOTIDE SEQUENCE [LARGE SCALE GENOMIC DNA]</scope>
</reference>
<dbReference type="Gene3D" id="3.40.50.300">
    <property type="entry name" value="P-loop containing nucleotide triphosphate hydrolases"/>
    <property type="match status" value="1"/>
</dbReference>
<evidence type="ECO:0000313" key="4">
    <source>
        <dbReference type="EMBL" id="CAH1449597.1"/>
    </source>
</evidence>
<dbReference type="SUPFAM" id="SSF51556">
    <property type="entry name" value="Metallo-dependent hydrolases"/>
    <property type="match status" value="1"/>
</dbReference>
<dbReference type="GO" id="GO:0016020">
    <property type="term" value="C:membrane"/>
    <property type="evidence" value="ECO:0007669"/>
    <property type="project" value="TreeGrafter"/>
</dbReference>
<dbReference type="InterPro" id="IPR027417">
    <property type="entry name" value="P-loop_NTPase"/>
</dbReference>
<dbReference type="Proteomes" id="UP001157418">
    <property type="component" value="Unassembled WGS sequence"/>
</dbReference>
<dbReference type="SUPFAM" id="SSF52540">
    <property type="entry name" value="P-loop containing nucleoside triphosphate hydrolases"/>
    <property type="match status" value="1"/>
</dbReference>
<dbReference type="InterPro" id="IPR030381">
    <property type="entry name" value="G_DYNAMIN_dom"/>
</dbReference>
<dbReference type="PANTHER" id="PTHR11566:SF21">
    <property type="entry name" value="DYNAMIN RELATED PROTEIN 1, ISOFORM A"/>
    <property type="match status" value="1"/>
</dbReference>
<dbReference type="GO" id="GO:0005525">
    <property type="term" value="F:GTP binding"/>
    <property type="evidence" value="ECO:0007669"/>
    <property type="project" value="InterPro"/>
</dbReference>
<evidence type="ECO:0000313" key="5">
    <source>
        <dbReference type="Proteomes" id="UP001157418"/>
    </source>
</evidence>
<sequence>MDGDMGLANSLALKLAGVTSNMQDPVGGTISRNANGEPSGLMIDSAMKVVLSCIPEVSVEERRQALDRASRYALMRGVTTVVDFGRYFPGASLEHSWEDFEDVYKWADLSERMMIRVCLFFPMPTWSPLLDIIQKTGRRLSQWIFLSGVKAFSDGSLGSNSALFHKPYVDEPWNIGLQVTDMENLSNMTVQSDKYGLQPSDIEARIRTMIMSYIKTPSCLILAVTPANSDLANSDALQIAGNADPDGYRTIGVITKLDIMDRGTDARNFLLGKVIPLRLGYVGFVNRSQEDIMLNRTIKDALVAEEKFFCSRPVYNELADRCGVPQLAKKLNQILVQHIKTVLPGLKSRISATLVSGMAVLNQKNPSKSVWKESSICTKTWNNYVLQFMKVSDMLEADAGFLVRDTVVFVCEILDCCPWFEFAVEVRACRSSFRLTWSSRSFREKLFTSINYLQLELQSFLKASSYSNWSYNGEVYFDLCIFLFVFHFQLVAIFIIQLLDGSSQPAWRSK</sequence>
<evidence type="ECO:0000259" key="3">
    <source>
        <dbReference type="PROSITE" id="PS51718"/>
    </source>
</evidence>
<dbReference type="Pfam" id="PF07969">
    <property type="entry name" value="Amidohydro_3"/>
    <property type="match status" value="1"/>
</dbReference>
<dbReference type="InterPro" id="IPR045063">
    <property type="entry name" value="Dynamin_N"/>
</dbReference>
<dbReference type="AlphaFoldDB" id="A0AAU9PIT1"/>
<dbReference type="InterPro" id="IPR001401">
    <property type="entry name" value="Dynamin_GTPase"/>
</dbReference>
<dbReference type="Pfam" id="PF01031">
    <property type="entry name" value="Dynamin_M"/>
    <property type="match status" value="1"/>
</dbReference>
<comment type="caution">
    <text evidence="4">The sequence shown here is derived from an EMBL/GenBank/DDBJ whole genome shotgun (WGS) entry which is preliminary data.</text>
</comment>
<dbReference type="GO" id="GO:0005874">
    <property type="term" value="C:microtubule"/>
    <property type="evidence" value="ECO:0007669"/>
    <property type="project" value="TreeGrafter"/>
</dbReference>
<accession>A0AAU9PIT1</accession>
<dbReference type="InterPro" id="IPR000375">
    <property type="entry name" value="Dynamin_stalk"/>
</dbReference>
<dbReference type="GO" id="GO:0005737">
    <property type="term" value="C:cytoplasm"/>
    <property type="evidence" value="ECO:0007669"/>
    <property type="project" value="UniProtKB-ARBA"/>
</dbReference>
<dbReference type="InterPro" id="IPR013108">
    <property type="entry name" value="Amidohydro_3"/>
</dbReference>
<keyword evidence="1" id="KW-0547">Nucleotide-binding</keyword>
<dbReference type="PANTHER" id="PTHR11566">
    <property type="entry name" value="DYNAMIN"/>
    <property type="match status" value="1"/>
</dbReference>
<keyword evidence="5" id="KW-1185">Reference proteome</keyword>
<feature type="domain" description="Dynamin-type G" evidence="3">
    <location>
        <begin position="206"/>
        <end position="344"/>
    </location>
</feature>